<dbReference type="PROSITE" id="PS00708">
    <property type="entry name" value="PRO_ENDOPEP_SER"/>
    <property type="match status" value="1"/>
</dbReference>
<dbReference type="Proteomes" id="UP000018680">
    <property type="component" value="Chromosome"/>
</dbReference>
<evidence type="ECO:0000259" key="2">
    <source>
        <dbReference type="Pfam" id="PF12146"/>
    </source>
</evidence>
<dbReference type="PANTHER" id="PTHR43265">
    <property type="entry name" value="ESTERASE ESTD"/>
    <property type="match status" value="1"/>
</dbReference>
<gene>
    <name evidence="3" type="ORF">L21SP2_1561</name>
</gene>
<dbReference type="STRING" id="1307761.L21SP2_1561"/>
<dbReference type="Gene3D" id="3.40.50.1820">
    <property type="entry name" value="alpha/beta hydrolase"/>
    <property type="match status" value="1"/>
</dbReference>
<dbReference type="eggNOG" id="COG1073">
    <property type="taxonomic scope" value="Bacteria"/>
</dbReference>
<dbReference type="AlphaFoldDB" id="V5WH47"/>
<keyword evidence="1" id="KW-0378">Hydrolase</keyword>
<feature type="domain" description="Serine aminopeptidase S33" evidence="2">
    <location>
        <begin position="183"/>
        <end position="389"/>
    </location>
</feature>
<dbReference type="InterPro" id="IPR002471">
    <property type="entry name" value="Pept_S9_AS"/>
</dbReference>
<keyword evidence="4" id="KW-1185">Reference proteome</keyword>
<dbReference type="SUPFAM" id="SSF53474">
    <property type="entry name" value="alpha/beta-Hydrolases"/>
    <property type="match status" value="1"/>
</dbReference>
<sequence>MRSDGEAAGSEITLTPESLQGVWVGSLETGNGSIRLVFRSSEDGSWVMDSPDQGATGLPAELQLKQNNTVKFDVPSVGGYFQGTFTGTRSIDGTWYQGGAQFPLVLEPQDTRPEISRPQEPEPPYPYVSRDLYFRNDSADIQLAGTLTLPRGEGPFPAVVLVSGSGPQNRDEELMGHKPFLVLADYLTRQGIAVLRYDDRGVGLSEGDFQDATSPDLASDALAAWKYLVSQNETDPLRTGIAGHSEGGLIGIYLGYRNPEIPFLVLLAPSVIQGREQLLLQSEIIMRRSGVSEEAIRRELDAAKGIFDILQQIPVKESLPPETISRLEEQYRTMGLSGSRLENALRQITSRWYRNFLTYDPSTEINELEMPALAVFGGLDTQVDARANSAPITAENIDVVTLDGLNHLFQEAESGLPAEYGSISETMNPRLLELVSSWINGR</sequence>
<protein>
    <recommendedName>
        <fullName evidence="2">Serine aminopeptidase S33 domain-containing protein</fullName>
    </recommendedName>
</protein>
<dbReference type="HOGENOM" id="CLU_033707_2_0_12"/>
<dbReference type="EMBL" id="CP006939">
    <property type="protein sequence ID" value="AHC14950.1"/>
    <property type="molecule type" value="Genomic_DNA"/>
</dbReference>
<dbReference type="PANTHER" id="PTHR43265:SF1">
    <property type="entry name" value="ESTERASE ESTD"/>
    <property type="match status" value="1"/>
</dbReference>
<dbReference type="KEGG" id="slr:L21SP2_1561"/>
<dbReference type="GO" id="GO:0004252">
    <property type="term" value="F:serine-type endopeptidase activity"/>
    <property type="evidence" value="ECO:0007669"/>
    <property type="project" value="InterPro"/>
</dbReference>
<dbReference type="PATRIC" id="fig|1307761.3.peg.1556"/>
<name>V5WH47_9SPIO</name>
<proteinExistence type="predicted"/>
<dbReference type="InterPro" id="IPR022742">
    <property type="entry name" value="Hydrolase_4"/>
</dbReference>
<evidence type="ECO:0000313" key="4">
    <source>
        <dbReference type="Proteomes" id="UP000018680"/>
    </source>
</evidence>
<organism evidence="3 4">
    <name type="scientific">Salinispira pacifica</name>
    <dbReference type="NCBI Taxonomy" id="1307761"/>
    <lineage>
        <taxon>Bacteria</taxon>
        <taxon>Pseudomonadati</taxon>
        <taxon>Spirochaetota</taxon>
        <taxon>Spirochaetia</taxon>
        <taxon>Spirochaetales</taxon>
        <taxon>Spirochaetaceae</taxon>
        <taxon>Salinispira</taxon>
    </lineage>
</organism>
<dbReference type="Pfam" id="PF12146">
    <property type="entry name" value="Hydrolase_4"/>
    <property type="match status" value="1"/>
</dbReference>
<evidence type="ECO:0000256" key="1">
    <source>
        <dbReference type="ARBA" id="ARBA00022801"/>
    </source>
</evidence>
<accession>V5WH47</accession>
<dbReference type="GO" id="GO:0052689">
    <property type="term" value="F:carboxylic ester hydrolase activity"/>
    <property type="evidence" value="ECO:0007669"/>
    <property type="project" value="TreeGrafter"/>
</dbReference>
<dbReference type="GO" id="GO:0006508">
    <property type="term" value="P:proteolysis"/>
    <property type="evidence" value="ECO:0007669"/>
    <property type="project" value="InterPro"/>
</dbReference>
<reference evidence="3 4" key="1">
    <citation type="journal article" date="2015" name="Stand. Genomic Sci.">
        <title>Complete genome sequence and description of Salinispira pacifica gen. nov., sp. nov., a novel spirochaete isolated form a hypersaline microbial mat.</title>
        <authorList>
            <person name="Ben Hania W."/>
            <person name="Joseph M."/>
            <person name="Schumann P."/>
            <person name="Bunk B."/>
            <person name="Fiebig A."/>
            <person name="Sproer C."/>
            <person name="Klenk H.P."/>
            <person name="Fardeau M.L."/>
            <person name="Spring S."/>
        </authorList>
    </citation>
    <scope>NUCLEOTIDE SEQUENCE [LARGE SCALE GENOMIC DNA]</scope>
    <source>
        <strain evidence="3 4">L21-RPul-D2</strain>
    </source>
</reference>
<dbReference type="InterPro" id="IPR053145">
    <property type="entry name" value="AB_hydrolase_Est10"/>
</dbReference>
<evidence type="ECO:0000313" key="3">
    <source>
        <dbReference type="EMBL" id="AHC14950.1"/>
    </source>
</evidence>
<dbReference type="InterPro" id="IPR029058">
    <property type="entry name" value="AB_hydrolase_fold"/>
</dbReference>